<reference evidence="1" key="1">
    <citation type="journal article" date="2014" name="Front. Microbiol.">
        <title>High frequency of phylogenetically diverse reductive dehalogenase-homologous genes in deep subseafloor sedimentary metagenomes.</title>
        <authorList>
            <person name="Kawai M."/>
            <person name="Futagami T."/>
            <person name="Toyoda A."/>
            <person name="Takaki Y."/>
            <person name="Nishi S."/>
            <person name="Hori S."/>
            <person name="Arai W."/>
            <person name="Tsubouchi T."/>
            <person name="Morono Y."/>
            <person name="Uchiyama I."/>
            <person name="Ito T."/>
            <person name="Fujiyama A."/>
            <person name="Inagaki F."/>
            <person name="Takami H."/>
        </authorList>
    </citation>
    <scope>NUCLEOTIDE SEQUENCE</scope>
    <source>
        <strain evidence="1">Expedition CK06-06</strain>
    </source>
</reference>
<name>X1DY90_9ZZZZ</name>
<accession>X1DY90</accession>
<protein>
    <submittedName>
        <fullName evidence="1">Uncharacterized protein</fullName>
    </submittedName>
</protein>
<dbReference type="EMBL" id="BART01022839">
    <property type="protein sequence ID" value="GAH01363.1"/>
    <property type="molecule type" value="Genomic_DNA"/>
</dbReference>
<evidence type="ECO:0000313" key="1">
    <source>
        <dbReference type="EMBL" id="GAH01363.1"/>
    </source>
</evidence>
<organism evidence="1">
    <name type="scientific">marine sediment metagenome</name>
    <dbReference type="NCBI Taxonomy" id="412755"/>
    <lineage>
        <taxon>unclassified sequences</taxon>
        <taxon>metagenomes</taxon>
        <taxon>ecological metagenomes</taxon>
    </lineage>
</organism>
<comment type="caution">
    <text evidence="1">The sequence shown here is derived from an EMBL/GenBank/DDBJ whole genome shotgun (WGS) entry which is preliminary data.</text>
</comment>
<proteinExistence type="predicted"/>
<gene>
    <name evidence="1" type="ORF">S01H4_41719</name>
</gene>
<feature type="non-terminal residue" evidence="1">
    <location>
        <position position="287"/>
    </location>
</feature>
<sequence>DRVDIPGWIGADPQGWIDAGGSYGRDTDFPNRQGSIQANGVDGSYCYLANGGDWDNAAGGLIVSAASLGTADPDLTYTLSAFAVNGDGPAATPVVLDLLVDGVAATPDSTVDPVFDATWHKFSRTYSGLSAGEMTIVLGVGRGAEGSQTSFDNVTLLHSPEPLPKGYMAKLVQETKTAVKELEPQEAIAFLEKKIAEYEKWRATNLSDIKLRDKHLSSDIYFLLARAKEAAGAPNRDVIAAYKQSVSQVLRRTNYVPAALLWLFENIPSEEYVNIAKQFVYNTNVLS</sequence>
<feature type="non-terminal residue" evidence="1">
    <location>
        <position position="1"/>
    </location>
</feature>
<dbReference type="AlphaFoldDB" id="X1DY90"/>